<evidence type="ECO:0000313" key="10">
    <source>
        <dbReference type="Proteomes" id="UP000076976"/>
    </source>
</evidence>
<name>A0A176QBR9_9MICO</name>
<dbReference type="InterPro" id="IPR001754">
    <property type="entry name" value="OMPdeCOase_dom"/>
</dbReference>
<sequence length="306" mass="30600">MSETATTAFGARLQAAMAQHGPLCAGIDPHRSLVESWGLTYDYAGVERFALTCVEAFGGAVAAVKPQSAFFEVFGSRGVALLERVLDELRAAGTLSVLDVKRGDIGTTVDAYGEAFLGPHAPSPADAITLSPYLGYESLRPAIDLAVQTGRGVFVLALTSNPEGASVQHARDAAGRSVAAGVAQGAAGDNAAAHARGELGSVGLVVGATVGDAVRELGVDLPGSGAPLLAPGLGAQGATAADVRRVFAGALGQVLASSSRDVLSAGPDVASLRARARSVAASVAEVVGEDLADDEVAEGVLDTGGE</sequence>
<feature type="active site" description="Proton donor" evidence="7">
    <location>
        <position position="101"/>
    </location>
</feature>
<evidence type="ECO:0000256" key="3">
    <source>
        <dbReference type="ARBA" id="ARBA00022793"/>
    </source>
</evidence>
<dbReference type="InterPro" id="IPR011060">
    <property type="entry name" value="RibuloseP-bd_barrel"/>
</dbReference>
<evidence type="ECO:0000256" key="1">
    <source>
        <dbReference type="ARBA" id="ARBA00004861"/>
    </source>
</evidence>
<dbReference type="PANTHER" id="PTHR43375">
    <property type="entry name" value="OROTIDINE 5'-PHOSPHATE DECARBOXYLASE"/>
    <property type="match status" value="1"/>
</dbReference>
<protein>
    <recommendedName>
        <fullName evidence="7">Orotidine 5'-phosphate decarboxylase</fullName>
        <ecNumber evidence="7">4.1.1.23</ecNumber>
    </recommendedName>
    <alternativeName>
        <fullName evidence="7">OMP decarboxylase</fullName>
        <shortName evidence="7">OMPDCase</shortName>
        <shortName evidence="7">OMPdecase</shortName>
    </alternativeName>
</protein>
<dbReference type="GO" id="GO:0006207">
    <property type="term" value="P:'de novo' pyrimidine nucleobase biosynthetic process"/>
    <property type="evidence" value="ECO:0007669"/>
    <property type="project" value="InterPro"/>
</dbReference>
<dbReference type="HAMAP" id="MF_01215">
    <property type="entry name" value="OMPdecase_type2"/>
    <property type="match status" value="1"/>
</dbReference>
<keyword evidence="5 7" id="KW-0456">Lyase</keyword>
<dbReference type="UniPathway" id="UPA00070">
    <property type="reaction ID" value="UER00120"/>
</dbReference>
<comment type="caution">
    <text evidence="9">The sequence shown here is derived from an EMBL/GenBank/DDBJ whole genome shotgun (WGS) entry which is preliminary data.</text>
</comment>
<accession>A0A176QBR9</accession>
<organism evidence="9 10">
    <name type="scientific">Janibacter melonis</name>
    <dbReference type="NCBI Taxonomy" id="262209"/>
    <lineage>
        <taxon>Bacteria</taxon>
        <taxon>Bacillati</taxon>
        <taxon>Actinomycetota</taxon>
        <taxon>Actinomycetes</taxon>
        <taxon>Micrococcales</taxon>
        <taxon>Intrasporangiaceae</taxon>
        <taxon>Janibacter</taxon>
    </lineage>
</organism>
<dbReference type="GO" id="GO:0044205">
    <property type="term" value="P:'de novo' UMP biosynthetic process"/>
    <property type="evidence" value="ECO:0007669"/>
    <property type="project" value="UniProtKB-UniRule"/>
</dbReference>
<dbReference type="STRING" id="262209.AWH69_12700"/>
<dbReference type="NCBIfam" id="TIGR02127">
    <property type="entry name" value="pyrF_sub2"/>
    <property type="match status" value="1"/>
</dbReference>
<keyword evidence="10" id="KW-1185">Reference proteome</keyword>
<evidence type="ECO:0000256" key="5">
    <source>
        <dbReference type="ARBA" id="ARBA00023239"/>
    </source>
</evidence>
<evidence type="ECO:0000256" key="4">
    <source>
        <dbReference type="ARBA" id="ARBA00022975"/>
    </source>
</evidence>
<dbReference type="EC" id="4.1.1.23" evidence="7"/>
<comment type="catalytic activity">
    <reaction evidence="6 7">
        <text>orotidine 5'-phosphate + H(+) = UMP + CO2</text>
        <dbReference type="Rhea" id="RHEA:11596"/>
        <dbReference type="ChEBI" id="CHEBI:15378"/>
        <dbReference type="ChEBI" id="CHEBI:16526"/>
        <dbReference type="ChEBI" id="CHEBI:57538"/>
        <dbReference type="ChEBI" id="CHEBI:57865"/>
        <dbReference type="EC" id="4.1.1.23"/>
    </reaction>
</comment>
<dbReference type="EMBL" id="LQZG01000003">
    <property type="protein sequence ID" value="OAB87201.1"/>
    <property type="molecule type" value="Genomic_DNA"/>
</dbReference>
<evidence type="ECO:0000256" key="6">
    <source>
        <dbReference type="ARBA" id="ARBA00049157"/>
    </source>
</evidence>
<evidence type="ECO:0000313" key="9">
    <source>
        <dbReference type="EMBL" id="OAB87201.1"/>
    </source>
</evidence>
<evidence type="ECO:0000259" key="8">
    <source>
        <dbReference type="SMART" id="SM00934"/>
    </source>
</evidence>
<proteinExistence type="inferred from homology"/>
<keyword evidence="3 7" id="KW-0210">Decarboxylase</keyword>
<gene>
    <name evidence="7" type="primary">pyrF</name>
    <name evidence="9" type="ORF">AWH69_12700</name>
</gene>
<keyword evidence="4 7" id="KW-0665">Pyrimidine biosynthesis</keyword>
<dbReference type="Pfam" id="PF00215">
    <property type="entry name" value="OMPdecase"/>
    <property type="match status" value="1"/>
</dbReference>
<dbReference type="InterPro" id="IPR013785">
    <property type="entry name" value="Aldolase_TIM"/>
</dbReference>
<evidence type="ECO:0000256" key="7">
    <source>
        <dbReference type="HAMAP-Rule" id="MF_01215"/>
    </source>
</evidence>
<dbReference type="SUPFAM" id="SSF51366">
    <property type="entry name" value="Ribulose-phoshate binding barrel"/>
    <property type="match status" value="1"/>
</dbReference>
<feature type="domain" description="Orotidine 5'-phosphate decarboxylase" evidence="8">
    <location>
        <begin position="22"/>
        <end position="275"/>
    </location>
</feature>
<dbReference type="RefSeq" id="WP_068276192.1">
    <property type="nucleotide sequence ID" value="NZ_LQZG01000003.1"/>
</dbReference>
<comment type="similarity">
    <text evidence="2 7">Belongs to the OMP decarboxylase family. Type 2 subfamily.</text>
</comment>
<reference evidence="9 10" key="1">
    <citation type="submission" date="2016-01" db="EMBL/GenBank/DDBJ databases">
        <title>Janibacter melonis strain CD11_4 genome sequencing and assembly.</title>
        <authorList>
            <person name="Nair G.R."/>
            <person name="Kaur G."/>
            <person name="Chander A.M."/>
            <person name="Mayilraj S."/>
        </authorList>
    </citation>
    <scope>NUCLEOTIDE SEQUENCE [LARGE SCALE GENOMIC DNA]</scope>
    <source>
        <strain evidence="9 10">CD11-4</strain>
    </source>
</reference>
<dbReference type="AlphaFoldDB" id="A0A176QBR9"/>
<dbReference type="Proteomes" id="UP000076976">
    <property type="component" value="Unassembled WGS sequence"/>
</dbReference>
<dbReference type="GO" id="GO:0004590">
    <property type="term" value="F:orotidine-5'-phosphate decarboxylase activity"/>
    <property type="evidence" value="ECO:0007669"/>
    <property type="project" value="UniProtKB-UniRule"/>
</dbReference>
<dbReference type="PANTHER" id="PTHR43375:SF1">
    <property type="entry name" value="OROTIDINE 5'-PHOSPHATE DECARBOXYLASE"/>
    <property type="match status" value="1"/>
</dbReference>
<evidence type="ECO:0000256" key="2">
    <source>
        <dbReference type="ARBA" id="ARBA00008847"/>
    </source>
</evidence>
<dbReference type="SMART" id="SM00934">
    <property type="entry name" value="OMPdecase"/>
    <property type="match status" value="1"/>
</dbReference>
<comment type="pathway">
    <text evidence="1 7">Pyrimidine metabolism; UMP biosynthesis via de novo pathway; UMP from orotate: step 2/2.</text>
</comment>
<dbReference type="Gene3D" id="3.20.20.70">
    <property type="entry name" value="Aldolase class I"/>
    <property type="match status" value="1"/>
</dbReference>
<dbReference type="InterPro" id="IPR011995">
    <property type="entry name" value="OMPdecase_type-2"/>
</dbReference>
<dbReference type="CDD" id="cd04725">
    <property type="entry name" value="OMP_decarboxylase_like"/>
    <property type="match status" value="1"/>
</dbReference>